<dbReference type="Gene3D" id="3.50.50.60">
    <property type="entry name" value="FAD/NAD(P)-binding domain"/>
    <property type="match status" value="1"/>
</dbReference>
<sequence>MSEVVVVGGGLAGGGAAIRLARAGLAVHLLEREREPVDKICGEFLSIEAQRALDRLGADLDQLGASRISTLRLAWGSRRIEASLPFVARGLGRKRLDAALLDLAERTGAKIDRGVAVRAVEPGRLVTTRGDLAPTVTFAASGKHDVRGISRDVAGCDTDYVGFKVHLRLPVRARADLDGKVDVILFEDGYAGLQLIEDGIANLCLLITKRRLSAIGGTWRAVFEMLLREPYAAMLADAEEIFARPLTIAGVPYGYLHRDSTDDRVFRLGDQAAVIPSFCGEGMAIALRSAALAASVVVEGGDAAAYHAMLRRDLRRSMAIATTLQRCGRTALPRHLLLGLLRIHPDAIGHLIRATRVAAC</sequence>
<dbReference type="PANTHER" id="PTHR42685">
    <property type="entry name" value="GERANYLGERANYL DIPHOSPHATE REDUCTASE"/>
    <property type="match status" value="1"/>
</dbReference>
<comment type="caution">
    <text evidence="2">The sequence shown here is derived from an EMBL/GenBank/DDBJ whole genome shotgun (WGS) entry which is preliminary data.</text>
</comment>
<reference evidence="2" key="1">
    <citation type="submission" date="2023-04" db="EMBL/GenBank/DDBJ databases">
        <title>Sphingomonas sp. MAHUQ-71 isolated from rice field.</title>
        <authorList>
            <person name="Huq M.A."/>
        </authorList>
    </citation>
    <scope>NUCLEOTIDE SEQUENCE</scope>
    <source>
        <strain evidence="2">MAHUQ-71</strain>
    </source>
</reference>
<dbReference type="Pfam" id="PF01494">
    <property type="entry name" value="FAD_binding_3"/>
    <property type="match status" value="1"/>
</dbReference>
<dbReference type="InterPro" id="IPR050407">
    <property type="entry name" value="Geranylgeranyl_reductase"/>
</dbReference>
<evidence type="ECO:0000313" key="2">
    <source>
        <dbReference type="EMBL" id="MDH7637769.1"/>
    </source>
</evidence>
<dbReference type="RefSeq" id="WP_281043111.1">
    <property type="nucleotide sequence ID" value="NZ_JARYGZ010000001.1"/>
</dbReference>
<name>A0ABT6MXJ4_9SPHN</name>
<accession>A0ABT6MXJ4</accession>
<feature type="domain" description="FAD-binding" evidence="1">
    <location>
        <begin position="2"/>
        <end position="121"/>
    </location>
</feature>
<dbReference type="EMBL" id="JARYGZ010000001">
    <property type="protein sequence ID" value="MDH7637769.1"/>
    <property type="molecule type" value="Genomic_DNA"/>
</dbReference>
<keyword evidence="2" id="KW-0503">Monooxygenase</keyword>
<evidence type="ECO:0000259" key="1">
    <source>
        <dbReference type="Pfam" id="PF01494"/>
    </source>
</evidence>
<keyword evidence="3" id="KW-1185">Reference proteome</keyword>
<dbReference type="PANTHER" id="PTHR42685:SF19">
    <property type="entry name" value="POSSIBLE OXIDOREDUCTASE"/>
    <property type="match status" value="1"/>
</dbReference>
<proteinExistence type="predicted"/>
<evidence type="ECO:0000313" key="3">
    <source>
        <dbReference type="Proteomes" id="UP001160625"/>
    </source>
</evidence>
<dbReference type="InterPro" id="IPR036188">
    <property type="entry name" value="FAD/NAD-bd_sf"/>
</dbReference>
<dbReference type="InterPro" id="IPR002938">
    <property type="entry name" value="FAD-bd"/>
</dbReference>
<dbReference type="Proteomes" id="UP001160625">
    <property type="component" value="Unassembled WGS sequence"/>
</dbReference>
<dbReference type="SUPFAM" id="SSF51905">
    <property type="entry name" value="FAD/NAD(P)-binding domain"/>
    <property type="match status" value="1"/>
</dbReference>
<keyword evidence="2" id="KW-0560">Oxidoreductase</keyword>
<protein>
    <submittedName>
        <fullName evidence="2">FAD-dependent monooxygenase</fullName>
    </submittedName>
</protein>
<dbReference type="PRINTS" id="PR00420">
    <property type="entry name" value="RNGMNOXGNASE"/>
</dbReference>
<dbReference type="GO" id="GO:0004497">
    <property type="term" value="F:monooxygenase activity"/>
    <property type="evidence" value="ECO:0007669"/>
    <property type="project" value="UniProtKB-KW"/>
</dbReference>
<gene>
    <name evidence="2" type="ORF">QGN17_03400</name>
</gene>
<organism evidence="2 3">
    <name type="scientific">Sphingomonas oryzagri</name>
    <dbReference type="NCBI Taxonomy" id="3042314"/>
    <lineage>
        <taxon>Bacteria</taxon>
        <taxon>Pseudomonadati</taxon>
        <taxon>Pseudomonadota</taxon>
        <taxon>Alphaproteobacteria</taxon>
        <taxon>Sphingomonadales</taxon>
        <taxon>Sphingomonadaceae</taxon>
        <taxon>Sphingomonas</taxon>
    </lineage>
</organism>